<evidence type="ECO:0000313" key="3">
    <source>
        <dbReference type="EMBL" id="KAJ2794967.1"/>
    </source>
</evidence>
<sequence length="336" mass="37445">IIKTLCNSVATAQKETKKAKEKLEDSEIERKKLVDFYSKEKTKAESYKKAVNTYRTTISNHKLLMNRLESDIANKSRQNDEQKKRIENLTAELSEQRRVVASMGDVRATNEQLARALKKERSKLETKTEHNMVLGRRIFHLETENARLKQAAGQQVNSPNVATQFTFTPPSTQTNNDIPVIDLVSESSQDVDLSKDAEAISESIVNPWLRYKAPNAQRKLGSTFGVSLKNIKSPQALIFTSPGSNKTPSTQANTDNDNPFAVADKPLASLASKEFTFRVDAPPQQSAASSSDRSMGAFRKPTKTNVSNGFGGPQRDYFGRKLTNPVQAKINWGPKK</sequence>
<feature type="compositionally biased region" description="Polar residues" evidence="2">
    <location>
        <begin position="241"/>
        <end position="257"/>
    </location>
</feature>
<feature type="non-terminal residue" evidence="3">
    <location>
        <position position="1"/>
    </location>
</feature>
<name>A0A9W8HNH9_9FUNG</name>
<protein>
    <submittedName>
        <fullName evidence="3">Uncharacterized protein</fullName>
    </submittedName>
</protein>
<dbReference type="Proteomes" id="UP001140094">
    <property type="component" value="Unassembled WGS sequence"/>
</dbReference>
<keyword evidence="4" id="KW-1185">Reference proteome</keyword>
<evidence type="ECO:0000313" key="4">
    <source>
        <dbReference type="Proteomes" id="UP001140094"/>
    </source>
</evidence>
<evidence type="ECO:0000256" key="1">
    <source>
        <dbReference type="SAM" id="Coils"/>
    </source>
</evidence>
<feature type="region of interest" description="Disordered" evidence="2">
    <location>
        <begin position="240"/>
        <end position="259"/>
    </location>
</feature>
<comment type="caution">
    <text evidence="3">The sequence shown here is derived from an EMBL/GenBank/DDBJ whole genome shotgun (WGS) entry which is preliminary data.</text>
</comment>
<gene>
    <name evidence="3" type="ORF">H4R20_006046</name>
</gene>
<accession>A0A9W8HNH9</accession>
<feature type="coiled-coil region" evidence="1">
    <location>
        <begin position="58"/>
        <end position="130"/>
    </location>
</feature>
<reference evidence="3" key="1">
    <citation type="submission" date="2022-07" db="EMBL/GenBank/DDBJ databases">
        <title>Phylogenomic reconstructions and comparative analyses of Kickxellomycotina fungi.</title>
        <authorList>
            <person name="Reynolds N.K."/>
            <person name="Stajich J.E."/>
            <person name="Barry K."/>
            <person name="Grigoriev I.V."/>
            <person name="Crous P."/>
            <person name="Smith M.E."/>
        </authorList>
    </citation>
    <scope>NUCLEOTIDE SEQUENCE</scope>
    <source>
        <strain evidence="3">NRRL 1565</strain>
    </source>
</reference>
<organism evidence="3 4">
    <name type="scientific">Coemansia guatemalensis</name>
    <dbReference type="NCBI Taxonomy" id="2761395"/>
    <lineage>
        <taxon>Eukaryota</taxon>
        <taxon>Fungi</taxon>
        <taxon>Fungi incertae sedis</taxon>
        <taxon>Zoopagomycota</taxon>
        <taxon>Kickxellomycotina</taxon>
        <taxon>Kickxellomycetes</taxon>
        <taxon>Kickxellales</taxon>
        <taxon>Kickxellaceae</taxon>
        <taxon>Coemansia</taxon>
    </lineage>
</organism>
<feature type="region of interest" description="Disordered" evidence="2">
    <location>
        <begin position="278"/>
        <end position="322"/>
    </location>
</feature>
<feature type="compositionally biased region" description="Low complexity" evidence="2">
    <location>
        <begin position="281"/>
        <end position="291"/>
    </location>
</feature>
<dbReference type="EMBL" id="JANBUO010002346">
    <property type="protein sequence ID" value="KAJ2794967.1"/>
    <property type="molecule type" value="Genomic_DNA"/>
</dbReference>
<keyword evidence="1" id="KW-0175">Coiled coil</keyword>
<dbReference type="AlphaFoldDB" id="A0A9W8HNH9"/>
<evidence type="ECO:0000256" key="2">
    <source>
        <dbReference type="SAM" id="MobiDB-lite"/>
    </source>
</evidence>
<proteinExistence type="predicted"/>
<dbReference type="OrthoDB" id="8062037at2759"/>